<keyword evidence="6" id="KW-1185">Reference proteome</keyword>
<dbReference type="SUPFAM" id="SSF53927">
    <property type="entry name" value="Cytidine deaminase-like"/>
    <property type="match status" value="1"/>
</dbReference>
<dbReference type="Gene3D" id="3.10.20.10">
    <property type="match status" value="1"/>
</dbReference>
<evidence type="ECO:0000256" key="2">
    <source>
        <dbReference type="ARBA" id="ARBA00023150"/>
    </source>
</evidence>
<dbReference type="Gene3D" id="3.40.50.300">
    <property type="entry name" value="P-loop containing nucleotide triphosphate hydrolases"/>
    <property type="match status" value="1"/>
</dbReference>
<dbReference type="EMBL" id="CP124685">
    <property type="protein sequence ID" value="WGX77063.1"/>
    <property type="molecule type" value="Genomic_DNA"/>
</dbReference>
<evidence type="ECO:0000313" key="6">
    <source>
        <dbReference type="Proteomes" id="UP001239169"/>
    </source>
</evidence>
<comment type="function">
    <text evidence="3">Required for formate dehydrogenase (FDH) activity. Acts as a sulfur carrier protein that transfers sulfur from IscS to the molybdenum cofactor prior to its insertion into FDH.</text>
</comment>
<comment type="similarity">
    <text evidence="3">Belongs to the FdhD family.</text>
</comment>
<organism evidence="5 6">
    <name type="scientific">Paraclostridium bifermentans</name>
    <name type="common">Clostridium bifermentans</name>
    <dbReference type="NCBI Taxonomy" id="1490"/>
    <lineage>
        <taxon>Bacteria</taxon>
        <taxon>Bacillati</taxon>
        <taxon>Bacillota</taxon>
        <taxon>Clostridia</taxon>
        <taxon>Peptostreptococcales</taxon>
        <taxon>Peptostreptococcaceae</taxon>
        <taxon>Paraclostridium</taxon>
    </lineage>
</organism>
<dbReference type="SUPFAM" id="SSF52540">
    <property type="entry name" value="P-loop containing nucleoside triphosphate hydrolases"/>
    <property type="match status" value="1"/>
</dbReference>
<dbReference type="HAMAP" id="MF_00187">
    <property type="entry name" value="FdhD"/>
    <property type="match status" value="1"/>
</dbReference>
<dbReference type="NCBIfam" id="TIGR00176">
    <property type="entry name" value="mobB"/>
    <property type="match status" value="1"/>
</dbReference>
<sequence>MGNLYSNNKHKIISIVSTKSGMGKTTLVELLIKEFKKKGYKVGALKHDAHKFDIDKEGKDSYRFTKAGAKDVVIASSEKIGVVKIVEEEKSLSKVLELFDDVDIIFTEGFKQNPYPKIEVHRKEIDKNFLFNNSINKDTFIAIATNEHIEGITNLDINNIDQIVNFIESYIKTEELKTPLINYDYDKTIKIDVVKIDNQNAKEEKETIISEYPLSLILNGKYLNTFLCTPDKLEELIVGFLATKGYISNKKDIESIIIDEKLKVAQVISNKSDTNLNLEKIFLNDLDFIECNPVKNSFEIDINTIYNSMHMNLTSSQLFKDTGGVHSVALFDGPDPVVICEDVARHNAMDKVIGYSVLNDVNFKDKFIVVSGRISLEMMQKACKMQIPIVVSKSAPTNLSVELARKLNITLVGFVRGRRMNIYANGYRVKY</sequence>
<dbReference type="Pfam" id="PF03205">
    <property type="entry name" value="MobB"/>
    <property type="match status" value="1"/>
</dbReference>
<dbReference type="CDD" id="cd03116">
    <property type="entry name" value="MobB"/>
    <property type="match status" value="1"/>
</dbReference>
<comment type="subcellular location">
    <subcellularLocation>
        <location evidence="3">Cytoplasm</location>
    </subcellularLocation>
</comment>
<feature type="active site" description="Cysteine persulfide intermediate" evidence="3">
    <location>
        <position position="291"/>
    </location>
</feature>
<dbReference type="InterPro" id="IPR003786">
    <property type="entry name" value="FdhD"/>
</dbReference>
<dbReference type="PANTHER" id="PTHR30592:SF1">
    <property type="entry name" value="SULFUR CARRIER PROTEIN FDHD"/>
    <property type="match status" value="1"/>
</dbReference>
<dbReference type="Gene3D" id="3.40.140.10">
    <property type="entry name" value="Cytidine Deaminase, domain 2"/>
    <property type="match status" value="1"/>
</dbReference>
<dbReference type="InterPro" id="IPR016193">
    <property type="entry name" value="Cytidine_deaminase-like"/>
</dbReference>
<dbReference type="InterPro" id="IPR027417">
    <property type="entry name" value="P-loop_NTPase"/>
</dbReference>
<dbReference type="Proteomes" id="UP001239169">
    <property type="component" value="Chromosome"/>
</dbReference>
<gene>
    <name evidence="3 5" type="primary">fdhD</name>
    <name evidence="5" type="ORF">QJS64_08770</name>
</gene>
<evidence type="ECO:0000259" key="4">
    <source>
        <dbReference type="Pfam" id="PF03205"/>
    </source>
</evidence>
<name>A0ABY8R7L1_PARBF</name>
<reference evidence="5 6" key="1">
    <citation type="submission" date="2023-04" db="EMBL/GenBank/DDBJ databases">
        <title>Bacteria Genome Submission.</title>
        <authorList>
            <person name="Isaac P."/>
        </authorList>
    </citation>
    <scope>NUCLEOTIDE SEQUENCE [LARGE SCALE GENOMIC DNA]</scope>
    <source>
        <strain evidence="5 6">SampleS7P1</strain>
    </source>
</reference>
<keyword evidence="2 3" id="KW-0501">Molybdenum cofactor biosynthesis</keyword>
<dbReference type="Pfam" id="PF02634">
    <property type="entry name" value="FdhD-NarQ"/>
    <property type="match status" value="1"/>
</dbReference>
<evidence type="ECO:0000313" key="5">
    <source>
        <dbReference type="EMBL" id="WGX77063.1"/>
    </source>
</evidence>
<protein>
    <recommendedName>
        <fullName evidence="3">Sulfur carrier protein FdhD</fullName>
    </recommendedName>
</protein>
<feature type="binding site" evidence="3">
    <location>
        <begin position="414"/>
        <end position="419"/>
    </location>
    <ligand>
        <name>Mo-bis(molybdopterin guanine dinucleotide)</name>
        <dbReference type="ChEBI" id="CHEBI:60539"/>
    </ligand>
</feature>
<dbReference type="NCBIfam" id="TIGR00129">
    <property type="entry name" value="fdhD_narQ"/>
    <property type="match status" value="1"/>
</dbReference>
<accession>A0ABY8R7L1</accession>
<evidence type="ECO:0000256" key="1">
    <source>
        <dbReference type="ARBA" id="ARBA00022490"/>
    </source>
</evidence>
<dbReference type="InterPro" id="IPR004435">
    <property type="entry name" value="MobB_dom"/>
</dbReference>
<proteinExistence type="inferred from homology"/>
<feature type="domain" description="Molybdopterin-guanine dinucleotide biosynthesis protein B (MobB)" evidence="4">
    <location>
        <begin position="13"/>
        <end position="145"/>
    </location>
</feature>
<dbReference type="PANTHER" id="PTHR30592">
    <property type="entry name" value="FORMATE DEHYDROGENASE"/>
    <property type="match status" value="1"/>
</dbReference>
<evidence type="ECO:0000256" key="3">
    <source>
        <dbReference type="HAMAP-Rule" id="MF_00187"/>
    </source>
</evidence>
<keyword evidence="1 3" id="KW-0963">Cytoplasm</keyword>